<gene>
    <name evidence="1" type="ORF">J4032_22275</name>
</gene>
<dbReference type="Proteomes" id="UP000828924">
    <property type="component" value="Chromosome"/>
</dbReference>
<accession>A0ABY3WVL9</accession>
<evidence type="ECO:0000313" key="1">
    <source>
        <dbReference type="EMBL" id="UNM13823.1"/>
    </source>
</evidence>
<evidence type="ECO:0000313" key="2">
    <source>
        <dbReference type="Proteomes" id="UP000828924"/>
    </source>
</evidence>
<proteinExistence type="predicted"/>
<organism evidence="1 2">
    <name type="scientific">Streptomyces formicae</name>
    <dbReference type="NCBI Taxonomy" id="1616117"/>
    <lineage>
        <taxon>Bacteria</taxon>
        <taxon>Bacillati</taxon>
        <taxon>Actinomycetota</taxon>
        <taxon>Actinomycetes</taxon>
        <taxon>Kitasatosporales</taxon>
        <taxon>Streptomycetaceae</taxon>
        <taxon>Streptomyces</taxon>
    </lineage>
</organism>
<name>A0ABY3WVL9_9ACTN</name>
<protein>
    <submittedName>
        <fullName evidence="1">Uncharacterized protein</fullName>
    </submittedName>
</protein>
<sequence>MSKSERWDDTSKPDVELPDLIGSVRRHPDGTVLAVLWPSPPHPARWMVTDKWGSLGYERNRAVADWPIVGAVPCSPAAGMSLDAEAVSRG</sequence>
<reference evidence="1 2" key="1">
    <citation type="submission" date="2021-03" db="EMBL/GenBank/DDBJ databases">
        <title>Complete genome of Streptomyces formicae strain 1H-GS9 (DSM 100524).</title>
        <authorList>
            <person name="Atanasov K.E."/>
            <person name="Altabella T."/>
            <person name="Ferrer A."/>
        </authorList>
    </citation>
    <scope>NUCLEOTIDE SEQUENCE [LARGE SCALE GENOMIC DNA]</scope>
    <source>
        <strain evidence="1 2">1H-GS9</strain>
    </source>
</reference>
<dbReference type="EMBL" id="CP071872">
    <property type="protein sequence ID" value="UNM13823.1"/>
    <property type="molecule type" value="Genomic_DNA"/>
</dbReference>
<keyword evidence="2" id="KW-1185">Reference proteome</keyword>
<dbReference type="RefSeq" id="WP_242332747.1">
    <property type="nucleotide sequence ID" value="NZ_CP071872.1"/>
</dbReference>